<dbReference type="GO" id="GO:0016747">
    <property type="term" value="F:acyltransferase activity, transferring groups other than amino-acyl groups"/>
    <property type="evidence" value="ECO:0007669"/>
    <property type="project" value="InterPro"/>
</dbReference>
<feature type="domain" description="N-acetyltransferase" evidence="1">
    <location>
        <begin position="51"/>
        <end position="99"/>
    </location>
</feature>
<evidence type="ECO:0000259" key="1">
    <source>
        <dbReference type="Pfam" id="PF00583"/>
    </source>
</evidence>
<reference evidence="2" key="1">
    <citation type="journal article" date="2015" name="Nature">
        <title>Complex archaea that bridge the gap between prokaryotes and eukaryotes.</title>
        <authorList>
            <person name="Spang A."/>
            <person name="Saw J.H."/>
            <person name="Jorgensen S.L."/>
            <person name="Zaremba-Niedzwiedzka K."/>
            <person name="Martijn J."/>
            <person name="Lind A.E."/>
            <person name="van Eijk R."/>
            <person name="Schleper C."/>
            <person name="Guy L."/>
            <person name="Ettema T.J."/>
        </authorList>
    </citation>
    <scope>NUCLEOTIDE SEQUENCE</scope>
</reference>
<dbReference type="EMBL" id="LAZR01057520">
    <property type="protein sequence ID" value="KKK71909.1"/>
    <property type="molecule type" value="Genomic_DNA"/>
</dbReference>
<protein>
    <recommendedName>
        <fullName evidence="1">N-acetyltransferase domain-containing protein</fullName>
    </recommendedName>
</protein>
<dbReference type="CDD" id="cd04301">
    <property type="entry name" value="NAT_SF"/>
    <property type="match status" value="1"/>
</dbReference>
<dbReference type="InterPro" id="IPR016181">
    <property type="entry name" value="Acyl_CoA_acyltransferase"/>
</dbReference>
<dbReference type="SUPFAM" id="SSF55729">
    <property type="entry name" value="Acyl-CoA N-acyltransferases (Nat)"/>
    <property type="match status" value="1"/>
</dbReference>
<name>A0A0F8ZZT8_9ZZZZ</name>
<sequence>MSFPGPRRFNSVEEALEFLESEDLCVVEGSTLWEQHIEIWQCNEHVLTLGPIAYVVFSRDETYSIVMNIHYFGVRRDWRGKGVGEALNWVLKDYLMEMPMPPTAIWTNTTSFGVIRLRSKVFGVPHEVDNGTRLL</sequence>
<feature type="non-terminal residue" evidence="2">
    <location>
        <position position="135"/>
    </location>
</feature>
<dbReference type="InterPro" id="IPR000182">
    <property type="entry name" value="GNAT_dom"/>
</dbReference>
<dbReference type="Pfam" id="PF00583">
    <property type="entry name" value="Acetyltransf_1"/>
    <property type="match status" value="1"/>
</dbReference>
<accession>A0A0F8ZZT8</accession>
<comment type="caution">
    <text evidence="2">The sequence shown here is derived from an EMBL/GenBank/DDBJ whole genome shotgun (WGS) entry which is preliminary data.</text>
</comment>
<dbReference type="AlphaFoldDB" id="A0A0F8ZZT8"/>
<proteinExistence type="predicted"/>
<organism evidence="2">
    <name type="scientific">marine sediment metagenome</name>
    <dbReference type="NCBI Taxonomy" id="412755"/>
    <lineage>
        <taxon>unclassified sequences</taxon>
        <taxon>metagenomes</taxon>
        <taxon>ecological metagenomes</taxon>
    </lineage>
</organism>
<evidence type="ECO:0000313" key="2">
    <source>
        <dbReference type="EMBL" id="KKK71909.1"/>
    </source>
</evidence>
<gene>
    <name evidence="2" type="ORF">LCGC14_2909220</name>
</gene>